<dbReference type="EMBL" id="FIZX01000002">
    <property type="protein sequence ID" value="CZF81068.1"/>
    <property type="molecule type" value="Genomic_DNA"/>
</dbReference>
<evidence type="ECO:0000256" key="2">
    <source>
        <dbReference type="SAM" id="SignalP"/>
    </source>
</evidence>
<evidence type="ECO:0000313" key="5">
    <source>
        <dbReference type="Proteomes" id="UP000071641"/>
    </source>
</evidence>
<sequence>MKWGTALLFSALASGAAQASEQDLYIAGSIGAHEFADEKGQKYAIHVGAKNIADNAFFIGGELEFALLKNDDFEETYGGYKEDYSYSANIPVGKRFYMGSESSIDVYGLAGYSSLRIYRGSDDATGDGFRWGAGIDGNFSDLMVGLRYTQGKIEGALEDGTDRDDTEKNISLIVGYKVQF</sequence>
<dbReference type="OrthoDB" id="5916743at2"/>
<dbReference type="RefSeq" id="WP_062663458.1">
    <property type="nucleotide sequence ID" value="NZ_FIZX01000002.1"/>
</dbReference>
<dbReference type="SUPFAM" id="SSF56925">
    <property type="entry name" value="OMPA-like"/>
    <property type="match status" value="1"/>
</dbReference>
<proteinExistence type="predicted"/>
<feature type="signal peptide" evidence="2">
    <location>
        <begin position="1"/>
        <end position="19"/>
    </location>
</feature>
<dbReference type="Gene3D" id="2.40.160.20">
    <property type="match status" value="1"/>
</dbReference>
<dbReference type="Pfam" id="PF13505">
    <property type="entry name" value="OMP_b-brl"/>
    <property type="match status" value="1"/>
</dbReference>
<keyword evidence="5" id="KW-1185">Reference proteome</keyword>
<organism evidence="4 5">
    <name type="scientific">Grimontia celer</name>
    <dbReference type="NCBI Taxonomy" id="1796497"/>
    <lineage>
        <taxon>Bacteria</taxon>
        <taxon>Pseudomonadati</taxon>
        <taxon>Pseudomonadota</taxon>
        <taxon>Gammaproteobacteria</taxon>
        <taxon>Vibrionales</taxon>
        <taxon>Vibrionaceae</taxon>
        <taxon>Grimontia</taxon>
    </lineage>
</organism>
<evidence type="ECO:0000259" key="3">
    <source>
        <dbReference type="Pfam" id="PF13505"/>
    </source>
</evidence>
<dbReference type="Proteomes" id="UP000071641">
    <property type="component" value="Unassembled WGS sequence"/>
</dbReference>
<dbReference type="InterPro" id="IPR027385">
    <property type="entry name" value="Beta-barrel_OMP"/>
</dbReference>
<keyword evidence="1 2" id="KW-0732">Signal</keyword>
<name>A0A128F2P4_9GAMM</name>
<gene>
    <name evidence="4" type="ORF">GCE9029_02376</name>
</gene>
<feature type="domain" description="Outer membrane protein beta-barrel" evidence="3">
    <location>
        <begin position="6"/>
        <end position="177"/>
    </location>
</feature>
<evidence type="ECO:0000313" key="4">
    <source>
        <dbReference type="EMBL" id="CZF81068.1"/>
    </source>
</evidence>
<dbReference type="AlphaFoldDB" id="A0A128F2P4"/>
<feature type="chain" id="PRO_5007281942" description="Outer membrane protein beta-barrel domain-containing protein" evidence="2">
    <location>
        <begin position="20"/>
        <end position="180"/>
    </location>
</feature>
<accession>A0A128F2P4</accession>
<evidence type="ECO:0000256" key="1">
    <source>
        <dbReference type="ARBA" id="ARBA00022729"/>
    </source>
</evidence>
<protein>
    <recommendedName>
        <fullName evidence="3">Outer membrane protein beta-barrel domain-containing protein</fullName>
    </recommendedName>
</protein>
<reference evidence="5" key="1">
    <citation type="submission" date="2016-02" db="EMBL/GenBank/DDBJ databases">
        <authorList>
            <person name="Rodrigo-Torres Lidia"/>
            <person name="Arahal R.David."/>
        </authorList>
    </citation>
    <scope>NUCLEOTIDE SEQUENCE [LARGE SCALE GENOMIC DNA]</scope>
    <source>
        <strain evidence="5">CECT 9029</strain>
    </source>
</reference>
<dbReference type="InterPro" id="IPR011250">
    <property type="entry name" value="OMP/PagP_B-barrel"/>
</dbReference>